<sequence>MLPQTLCLHSNIDNIVIFGEEGFKGVLFHVQVDVSDMQGALLELHIFLVCSIF</sequence>
<name>A0A9W4T464_9GLOM</name>
<evidence type="ECO:0000313" key="1">
    <source>
        <dbReference type="EMBL" id="CAI2193796.1"/>
    </source>
</evidence>
<dbReference type="AlphaFoldDB" id="A0A9W4T464"/>
<comment type="caution">
    <text evidence="1">The sequence shown here is derived from an EMBL/GenBank/DDBJ whole genome shotgun (WGS) entry which is preliminary data.</text>
</comment>
<reference evidence="1" key="1">
    <citation type="submission" date="2022-08" db="EMBL/GenBank/DDBJ databases">
        <authorList>
            <person name="Kallberg Y."/>
            <person name="Tangrot J."/>
            <person name="Rosling A."/>
        </authorList>
    </citation>
    <scope>NUCLEOTIDE SEQUENCE</scope>
    <source>
        <strain evidence="1">Wild A</strain>
    </source>
</reference>
<gene>
    <name evidence="1" type="ORF">FWILDA_LOCUS16255</name>
</gene>
<organism evidence="1 2">
    <name type="scientific">Funneliformis geosporum</name>
    <dbReference type="NCBI Taxonomy" id="1117311"/>
    <lineage>
        <taxon>Eukaryota</taxon>
        <taxon>Fungi</taxon>
        <taxon>Fungi incertae sedis</taxon>
        <taxon>Mucoromycota</taxon>
        <taxon>Glomeromycotina</taxon>
        <taxon>Glomeromycetes</taxon>
        <taxon>Glomerales</taxon>
        <taxon>Glomeraceae</taxon>
        <taxon>Funneliformis</taxon>
    </lineage>
</organism>
<protein>
    <submittedName>
        <fullName evidence="1">4071_t:CDS:1</fullName>
    </submittedName>
</protein>
<proteinExistence type="predicted"/>
<dbReference type="Proteomes" id="UP001153678">
    <property type="component" value="Unassembled WGS sequence"/>
</dbReference>
<evidence type="ECO:0000313" key="2">
    <source>
        <dbReference type="Proteomes" id="UP001153678"/>
    </source>
</evidence>
<dbReference type="EMBL" id="CAMKVN010010024">
    <property type="protein sequence ID" value="CAI2193796.1"/>
    <property type="molecule type" value="Genomic_DNA"/>
</dbReference>
<accession>A0A9W4T464</accession>
<keyword evidence="2" id="KW-1185">Reference proteome</keyword>
<feature type="non-terminal residue" evidence="1">
    <location>
        <position position="53"/>
    </location>
</feature>